<comment type="cofactor">
    <cofactor evidence="6">
        <name>Ca(2+)</name>
        <dbReference type="ChEBI" id="CHEBI:29108"/>
    </cofactor>
</comment>
<dbReference type="GO" id="GO:0044322">
    <property type="term" value="C:endoplasmic reticulum quality control compartment"/>
    <property type="evidence" value="ECO:0007669"/>
    <property type="project" value="GOC"/>
</dbReference>
<sequence length="645" mass="71937">MSSAVALAFILLIAYNEVCFGHNLEDLKYRVKKIFYHAYDNYLKHAYPLDELRPLSCDGHDTWGSFSLTLVDALDTLVIMDNHTEFRRAARALLDNLDSEKNINASVFETNIRVVGGLISAHLLSRRAGFEVEPSWPCSGALLRQAEAFASKLLPAFDTPTGMPYGTVNFKLGGVPVGETTVTCVAGVGTFILEFGALSRLTGDPRYEAAAMRALKAMWKYRSTLGLLGNHIDIKTGSWTARDATIGSGVDSYFEYLVKGAALFRLPELDAMFRDYRLAIEKHIRHGDWNPMINKDKGGVTMPVFQSLEAFWPGLLVLTGDLDGARRHLTAYHEIWRQYGFLPELYSLTEEKAYKGREAYPLRPELIESILYVYRATHDPALIDMGVDILTSIEVSARTPCGFATIADVTKHTLEDRMESFFLAETTKYLYLLFDENNFIHQLPGEQILAGSSRSPSGLQCYPESGGYIFNTEAHPIDPGALNCCSASRLDEIEQATKVKALISDSTQYKLLMDNKLGSDKEVNKASQQNVDSSVEIDLLSAVDSVFSEHIQSQFGISSEDAFSWAVNQTSSNCLNNALFDSSLIHSWKEFRKIIESSSLLQDEKDDKRQKSPNLNSFTSKTSPLLTCPYPSFQNRFAYSGILTT</sequence>
<evidence type="ECO:0000256" key="2">
    <source>
        <dbReference type="ARBA" id="ARBA00007658"/>
    </source>
</evidence>
<organism evidence="9 10">
    <name type="scientific">Trichobilharzia regenti</name>
    <name type="common">Nasal bird schistosome</name>
    <dbReference type="NCBI Taxonomy" id="157069"/>
    <lineage>
        <taxon>Eukaryota</taxon>
        <taxon>Metazoa</taxon>
        <taxon>Spiralia</taxon>
        <taxon>Lophotrochozoa</taxon>
        <taxon>Platyhelminthes</taxon>
        <taxon>Trematoda</taxon>
        <taxon>Digenea</taxon>
        <taxon>Strigeidida</taxon>
        <taxon>Schistosomatoidea</taxon>
        <taxon>Schistosomatidae</taxon>
        <taxon>Trichobilharzia</taxon>
    </lineage>
</organism>
<dbReference type="InterPro" id="IPR001382">
    <property type="entry name" value="Glyco_hydro_47"/>
</dbReference>
<keyword evidence="6" id="KW-0479">Metal-binding</keyword>
<feature type="chain" id="PRO_5041700403" description="alpha-1,2-Mannosidase" evidence="8">
    <location>
        <begin position="22"/>
        <end position="645"/>
    </location>
</feature>
<feature type="active site" evidence="5">
    <location>
        <position position="365"/>
    </location>
</feature>
<keyword evidence="7" id="KW-0326">Glycosidase</keyword>
<feature type="active site" description="Proton donor" evidence="5">
    <location>
        <position position="109"/>
    </location>
</feature>
<dbReference type="EC" id="3.2.1.-" evidence="7"/>
<dbReference type="GO" id="GO:0004571">
    <property type="term" value="F:mannosyl-oligosaccharide 1,2-alpha-mannosidase activity"/>
    <property type="evidence" value="ECO:0007669"/>
    <property type="project" value="InterPro"/>
</dbReference>
<dbReference type="SUPFAM" id="SSF48225">
    <property type="entry name" value="Seven-hairpin glycosidases"/>
    <property type="match status" value="1"/>
</dbReference>
<keyword evidence="8" id="KW-0732">Signal</keyword>
<dbReference type="PRINTS" id="PR00747">
    <property type="entry name" value="GLYHDRLASE47"/>
</dbReference>
<feature type="binding site" evidence="6">
    <location>
        <position position="472"/>
    </location>
    <ligand>
        <name>Ca(2+)</name>
        <dbReference type="ChEBI" id="CHEBI:29108"/>
    </ligand>
</feature>
<reference evidence="10" key="2">
    <citation type="submission" date="2023-11" db="UniProtKB">
        <authorList>
            <consortium name="WormBaseParasite"/>
        </authorList>
    </citation>
    <scope>IDENTIFICATION</scope>
</reference>
<dbReference type="GO" id="GO:0016020">
    <property type="term" value="C:membrane"/>
    <property type="evidence" value="ECO:0007669"/>
    <property type="project" value="InterPro"/>
</dbReference>
<evidence type="ECO:0000256" key="4">
    <source>
        <dbReference type="ARBA" id="ARBA00023180"/>
    </source>
</evidence>
<dbReference type="Gene3D" id="1.50.10.10">
    <property type="match status" value="1"/>
</dbReference>
<reference evidence="9" key="1">
    <citation type="submission" date="2022-06" db="EMBL/GenBank/DDBJ databases">
        <authorList>
            <person name="Berger JAMES D."/>
            <person name="Berger JAMES D."/>
        </authorList>
    </citation>
    <scope>NUCLEOTIDE SEQUENCE [LARGE SCALE GENOMIC DNA]</scope>
</reference>
<dbReference type="InterPro" id="IPR012341">
    <property type="entry name" value="6hp_glycosidase-like_sf"/>
</dbReference>
<evidence type="ECO:0000313" key="9">
    <source>
        <dbReference type="Proteomes" id="UP000050795"/>
    </source>
</evidence>
<evidence type="ECO:0000313" key="10">
    <source>
        <dbReference type="WBParaSite" id="TREG1_101650.1"/>
    </source>
</evidence>
<comment type="similarity">
    <text evidence="2 7">Belongs to the glycosyl hydrolase 47 family.</text>
</comment>
<keyword evidence="4" id="KW-0325">Glycoprotein</keyword>
<feature type="active site" evidence="5">
    <location>
        <position position="251"/>
    </location>
</feature>
<dbReference type="GO" id="GO:0005975">
    <property type="term" value="P:carbohydrate metabolic process"/>
    <property type="evidence" value="ECO:0007669"/>
    <property type="project" value="InterPro"/>
</dbReference>
<keyword evidence="3" id="KW-0256">Endoplasmic reticulum</keyword>
<evidence type="ECO:0000256" key="1">
    <source>
        <dbReference type="ARBA" id="ARBA00004240"/>
    </source>
</evidence>
<proteinExistence type="inferred from homology"/>
<dbReference type="WBParaSite" id="TREG1_101650.1">
    <property type="protein sequence ID" value="TREG1_101650.1"/>
    <property type="gene ID" value="TREG1_101650"/>
</dbReference>
<evidence type="ECO:0000256" key="5">
    <source>
        <dbReference type="PIRSR" id="PIRSR601382-1"/>
    </source>
</evidence>
<keyword evidence="9" id="KW-1185">Reference proteome</keyword>
<dbReference type="AlphaFoldDB" id="A0AA85IPB0"/>
<name>A0AA85IPB0_TRIRE</name>
<accession>A0AA85IPB0</accession>
<dbReference type="PANTHER" id="PTHR45679:SF6">
    <property type="entry name" value="ER DEGRADATION-ENHANCING ALPHA-MANNOSIDASE-LIKE PROTEIN 2"/>
    <property type="match status" value="1"/>
</dbReference>
<dbReference type="Proteomes" id="UP000050795">
    <property type="component" value="Unassembled WGS sequence"/>
</dbReference>
<dbReference type="GO" id="GO:0005509">
    <property type="term" value="F:calcium ion binding"/>
    <property type="evidence" value="ECO:0007669"/>
    <property type="project" value="InterPro"/>
</dbReference>
<feature type="active site" description="Proton donor" evidence="5">
    <location>
        <position position="344"/>
    </location>
</feature>
<keyword evidence="7" id="KW-0378">Hydrolase</keyword>
<dbReference type="InterPro" id="IPR044674">
    <property type="entry name" value="EDEM1/2/3"/>
</dbReference>
<evidence type="ECO:0000256" key="3">
    <source>
        <dbReference type="ARBA" id="ARBA00022824"/>
    </source>
</evidence>
<feature type="signal peptide" evidence="8">
    <location>
        <begin position="1"/>
        <end position="21"/>
    </location>
</feature>
<evidence type="ECO:0000256" key="7">
    <source>
        <dbReference type="RuleBase" id="RU361193"/>
    </source>
</evidence>
<keyword evidence="6" id="KW-0106">Calcium</keyword>
<dbReference type="PANTHER" id="PTHR45679">
    <property type="entry name" value="ER DEGRADATION-ENHANCING ALPHA-MANNOSIDASE-LIKE PROTEIN 2"/>
    <property type="match status" value="1"/>
</dbReference>
<dbReference type="InterPro" id="IPR036026">
    <property type="entry name" value="Seven-hairpin_glycosidases"/>
</dbReference>
<evidence type="ECO:0000256" key="8">
    <source>
        <dbReference type="SAM" id="SignalP"/>
    </source>
</evidence>
<protein>
    <recommendedName>
        <fullName evidence="7">alpha-1,2-Mannosidase</fullName>
        <ecNumber evidence="7">3.2.1.-</ecNumber>
    </recommendedName>
</protein>
<evidence type="ECO:0000256" key="6">
    <source>
        <dbReference type="PIRSR" id="PIRSR601382-2"/>
    </source>
</evidence>
<comment type="subcellular location">
    <subcellularLocation>
        <location evidence="1">Endoplasmic reticulum</location>
    </subcellularLocation>
</comment>
<dbReference type="GO" id="GO:1904380">
    <property type="term" value="P:endoplasmic reticulum mannose trimming"/>
    <property type="evidence" value="ECO:0007669"/>
    <property type="project" value="InterPro"/>
</dbReference>
<dbReference type="Pfam" id="PF01532">
    <property type="entry name" value="Glyco_hydro_47"/>
    <property type="match status" value="1"/>
</dbReference>